<name>A0A9P7RY94_9AGAR</name>
<evidence type="ECO:0000256" key="1">
    <source>
        <dbReference type="SAM" id="MobiDB-lite"/>
    </source>
</evidence>
<feature type="region of interest" description="Disordered" evidence="1">
    <location>
        <begin position="165"/>
        <end position="216"/>
    </location>
</feature>
<feature type="compositionally biased region" description="Low complexity" evidence="1">
    <location>
        <begin position="176"/>
        <end position="191"/>
    </location>
</feature>
<accession>A0A9P7RY94</accession>
<dbReference type="RefSeq" id="XP_043008389.1">
    <property type="nucleotide sequence ID" value="XM_043153105.1"/>
</dbReference>
<feature type="compositionally biased region" description="Polar residues" evidence="1">
    <location>
        <begin position="341"/>
        <end position="351"/>
    </location>
</feature>
<evidence type="ECO:0000313" key="3">
    <source>
        <dbReference type="Proteomes" id="UP001049176"/>
    </source>
</evidence>
<feature type="compositionally biased region" description="Polar residues" evidence="1">
    <location>
        <begin position="275"/>
        <end position="285"/>
    </location>
</feature>
<keyword evidence="3" id="KW-1185">Reference proteome</keyword>
<dbReference type="OrthoDB" id="2536714at2759"/>
<sequence>MTNNINTSDDNTNDMSQMLTTAEVAHSQLPGRPYTPQPRTSRPSQASRPTKYPAELSAQPHHPHQHRYEGFEELLREAGYKETRIFTPERERDKSKNEAVRSDKNDAQRIARGGERAETTKLRSMVGFLAGFLVSSHNSERPEERAEHGQDADFNFTLRETAVLSPSSPLLPSPPSLTAGSSSQSLTASSPNVLPPGTPQQAHDDIHMDTPTPVHQSRTNFTYLQSNASYSSIGSTSTTTQSKYLRSAHMQHKRRQSGGTHPILPGSHLDRKRPGNSSGRQSQFSEMLPPVPPVPRQYRNIGDQTSPLQPETTSHHHSNQPSAGVQSRPTTPAPHLPRAPQTHSRPVSRNQGYPDLVITHSHLRPIQTEPLPVFQSTVQHPTPSRAHAYLRHMASVQKILENSATSHVDDAESWTREGNREGEEDTPRPRITRPRSTPGATLKGLNLWSSFTSSTSSNSQFSGSSSSASQSTFDTSPQTSSDLCNGIVNSPELHQEEDGSEPDEENGGYFNLIRSRSQSRTRREMGGNLRIRVARKAEYGEEENAGARWWGLRQTRSMVHVKVHEEDEGSSGAEVKRRKSAISVSDLAPKPMMSTNLVTSMPSRAGLLCPALPYLVTRLSSPALPDTAEYARGRVQEKKTRVYCRSQSVPRRRKSGRGQESCDQAPVPILVANTSDSESVDDRDYDGTSSDSRERYLAGWGMNSDSTLLSTRLPPEESPTSTITNTPRSPPPRQNSIRSLKRHLKLDVDQNRRGEEGPPVPVLTAGRGQNKDRGGLPGGWLVG</sequence>
<dbReference type="GeneID" id="66077390"/>
<feature type="compositionally biased region" description="Low complexity" evidence="1">
    <location>
        <begin position="1"/>
        <end position="14"/>
    </location>
</feature>
<feature type="region of interest" description="Disordered" evidence="1">
    <location>
        <begin position="642"/>
        <end position="783"/>
    </location>
</feature>
<dbReference type="EMBL" id="CM032185">
    <property type="protein sequence ID" value="KAG7091919.1"/>
    <property type="molecule type" value="Genomic_DNA"/>
</dbReference>
<dbReference type="KEGG" id="more:E1B28_008314"/>
<organism evidence="2 3">
    <name type="scientific">Marasmius oreades</name>
    <name type="common">fairy-ring Marasmius</name>
    <dbReference type="NCBI Taxonomy" id="181124"/>
    <lineage>
        <taxon>Eukaryota</taxon>
        <taxon>Fungi</taxon>
        <taxon>Dikarya</taxon>
        <taxon>Basidiomycota</taxon>
        <taxon>Agaricomycotina</taxon>
        <taxon>Agaricomycetes</taxon>
        <taxon>Agaricomycetidae</taxon>
        <taxon>Agaricales</taxon>
        <taxon>Marasmiineae</taxon>
        <taxon>Marasmiaceae</taxon>
        <taxon>Marasmius</taxon>
    </lineage>
</organism>
<feature type="compositionally biased region" description="Polar residues" evidence="1">
    <location>
        <begin position="302"/>
        <end position="312"/>
    </location>
</feature>
<comment type="caution">
    <text evidence="2">The sequence shown here is derived from an EMBL/GenBank/DDBJ whole genome shotgun (WGS) entry which is preliminary data.</text>
</comment>
<gene>
    <name evidence="2" type="ORF">E1B28_008314</name>
</gene>
<feature type="compositionally biased region" description="Basic and acidic residues" evidence="1">
    <location>
        <begin position="745"/>
        <end position="756"/>
    </location>
</feature>
<evidence type="ECO:0000313" key="2">
    <source>
        <dbReference type="EMBL" id="KAG7091919.1"/>
    </source>
</evidence>
<feature type="compositionally biased region" description="Basic and acidic residues" evidence="1">
    <location>
        <begin position="680"/>
        <end position="696"/>
    </location>
</feature>
<feature type="compositionally biased region" description="Low complexity" evidence="1">
    <location>
        <begin position="449"/>
        <end position="476"/>
    </location>
</feature>
<feature type="region of interest" description="Disordered" evidence="1">
    <location>
        <begin position="241"/>
        <end position="352"/>
    </location>
</feature>
<proteinExistence type="predicted"/>
<feature type="region of interest" description="Disordered" evidence="1">
    <location>
        <begin position="402"/>
        <end position="523"/>
    </location>
</feature>
<protein>
    <submittedName>
        <fullName evidence="2">Uncharacterized protein</fullName>
    </submittedName>
</protein>
<feature type="compositionally biased region" description="Polar residues" evidence="1">
    <location>
        <begin position="319"/>
        <end position="330"/>
    </location>
</feature>
<feature type="compositionally biased region" description="Polar residues" evidence="1">
    <location>
        <begin position="37"/>
        <end position="48"/>
    </location>
</feature>
<feature type="compositionally biased region" description="Polar residues" evidence="1">
    <location>
        <begin position="718"/>
        <end position="727"/>
    </location>
</feature>
<feature type="compositionally biased region" description="Basic and acidic residues" evidence="1">
    <location>
        <begin position="407"/>
        <end position="428"/>
    </location>
</feature>
<dbReference type="Proteomes" id="UP001049176">
    <property type="component" value="Chromosome 5"/>
</dbReference>
<dbReference type="AlphaFoldDB" id="A0A9P7RY94"/>
<feature type="region of interest" description="Disordered" evidence="1">
    <location>
        <begin position="87"/>
        <end position="117"/>
    </location>
</feature>
<reference evidence="2" key="1">
    <citation type="journal article" date="2021" name="Genome Biol. Evol.">
        <title>The assembled and annotated genome of the fairy-ring fungus Marasmius oreades.</title>
        <authorList>
            <person name="Hiltunen M."/>
            <person name="Ament-Velasquez S.L."/>
            <person name="Johannesson H."/>
        </authorList>
    </citation>
    <scope>NUCLEOTIDE SEQUENCE</scope>
    <source>
        <strain evidence="2">03SP1</strain>
    </source>
</reference>
<feature type="region of interest" description="Disordered" evidence="1">
    <location>
        <begin position="1"/>
        <end position="65"/>
    </location>
</feature>